<evidence type="ECO:0000259" key="3">
    <source>
        <dbReference type="PROSITE" id="PS50237"/>
    </source>
</evidence>
<dbReference type="Pfam" id="PF00632">
    <property type="entry name" value="HECT"/>
    <property type="match status" value="1"/>
</dbReference>
<evidence type="ECO:0000256" key="1">
    <source>
        <dbReference type="ARBA" id="ARBA00022786"/>
    </source>
</evidence>
<dbReference type="InterPro" id="IPR000569">
    <property type="entry name" value="HECT_dom"/>
</dbReference>
<name>A0A7M5XMN9_9CNID</name>
<dbReference type="InterPro" id="IPR035983">
    <property type="entry name" value="Hect_E3_ubiquitin_ligase"/>
</dbReference>
<dbReference type="Proteomes" id="UP000594262">
    <property type="component" value="Unplaced"/>
</dbReference>
<feature type="domain" description="HECT" evidence="3">
    <location>
        <begin position="103"/>
        <end position="182"/>
    </location>
</feature>
<dbReference type="Gene3D" id="3.30.2410.10">
    <property type="entry name" value="Hect, E3 ligase catalytic domain"/>
    <property type="match status" value="1"/>
</dbReference>
<dbReference type="GO" id="GO:0004842">
    <property type="term" value="F:ubiquitin-protein transferase activity"/>
    <property type="evidence" value="ECO:0007669"/>
    <property type="project" value="InterPro"/>
</dbReference>
<dbReference type="PROSITE" id="PS50237">
    <property type="entry name" value="HECT"/>
    <property type="match status" value="1"/>
</dbReference>
<feature type="active site" description="Glycyl thioester intermediate" evidence="2">
    <location>
        <position position="149"/>
    </location>
</feature>
<keyword evidence="5" id="KW-1185">Reference proteome</keyword>
<organism evidence="4 5">
    <name type="scientific">Clytia hemisphaerica</name>
    <dbReference type="NCBI Taxonomy" id="252671"/>
    <lineage>
        <taxon>Eukaryota</taxon>
        <taxon>Metazoa</taxon>
        <taxon>Cnidaria</taxon>
        <taxon>Hydrozoa</taxon>
        <taxon>Hydroidolina</taxon>
        <taxon>Leptothecata</taxon>
        <taxon>Obeliida</taxon>
        <taxon>Clytiidae</taxon>
        <taxon>Clytia</taxon>
    </lineage>
</organism>
<dbReference type="EnsemblMetazoa" id="CLYHEMT025698.1">
    <property type="protein sequence ID" value="CLYHEMP025698.1"/>
    <property type="gene ID" value="CLYHEMG025698"/>
</dbReference>
<evidence type="ECO:0000313" key="5">
    <source>
        <dbReference type="Proteomes" id="UP000594262"/>
    </source>
</evidence>
<dbReference type="OrthoDB" id="5950012at2759"/>
<accession>A0A7M5XMN9</accession>
<evidence type="ECO:0000256" key="2">
    <source>
        <dbReference type="PROSITE-ProRule" id="PRU00104"/>
    </source>
</evidence>
<evidence type="ECO:0000313" key="4">
    <source>
        <dbReference type="EnsemblMetazoa" id="CLYHEMP025698.1"/>
    </source>
</evidence>
<keyword evidence="1 2" id="KW-0833">Ubl conjugation pathway</keyword>
<sequence length="182" mass="20619">RSLFMKEKHLMLHLLSQISKGMEAFGALTVIRENFELFRPVFTPSMETYTWTRELLLEKLEAQYENEIGSNKRNNAINTYKSFLDFVDECFQNESTLIPAPILMKFLTGCETIPPVGLPADKMKIYFKHDCGLSPNGTACACLPTVSTCALYVKIPVHIQTEEQMMESFVSAMKKGSGFQLS</sequence>
<reference evidence="4" key="1">
    <citation type="submission" date="2021-01" db="UniProtKB">
        <authorList>
            <consortium name="EnsemblMetazoa"/>
        </authorList>
    </citation>
    <scope>IDENTIFICATION</scope>
</reference>
<dbReference type="AlphaFoldDB" id="A0A7M5XMN9"/>
<dbReference type="SUPFAM" id="SSF56204">
    <property type="entry name" value="Hect, E3 ligase catalytic domain"/>
    <property type="match status" value="1"/>
</dbReference>
<protein>
    <recommendedName>
        <fullName evidence="3">HECT domain-containing protein</fullName>
    </recommendedName>
</protein>
<proteinExistence type="predicted"/>